<dbReference type="InterPro" id="IPR002711">
    <property type="entry name" value="HNH"/>
</dbReference>
<keyword evidence="2" id="KW-0378">Hydrolase</keyword>
<keyword evidence="6" id="KW-0255">Endonuclease</keyword>
<comment type="similarity">
    <text evidence="3">Belongs to the HNH nuclease family.</text>
</comment>
<dbReference type="PANTHER" id="PTHR41286">
    <property type="entry name" value="HNH NUCLEASE YAJD-RELATED"/>
    <property type="match status" value="1"/>
</dbReference>
<dbReference type="AlphaFoldDB" id="A0A5C5XQB0"/>
<protein>
    <recommendedName>
        <fullName evidence="4">Putative HNH nuclease YajD</fullName>
    </recommendedName>
</protein>
<reference evidence="6 7" key="1">
    <citation type="submission" date="2019-02" db="EMBL/GenBank/DDBJ databases">
        <title>Deep-cultivation of Planctomycetes and their phenomic and genomic characterization uncovers novel biology.</title>
        <authorList>
            <person name="Wiegand S."/>
            <person name="Jogler M."/>
            <person name="Boedeker C."/>
            <person name="Pinto D."/>
            <person name="Vollmers J."/>
            <person name="Rivas-Marin E."/>
            <person name="Kohn T."/>
            <person name="Peeters S.H."/>
            <person name="Heuer A."/>
            <person name="Rast P."/>
            <person name="Oberbeckmann S."/>
            <person name="Bunk B."/>
            <person name="Jeske O."/>
            <person name="Meyerdierks A."/>
            <person name="Storesund J.E."/>
            <person name="Kallscheuer N."/>
            <person name="Luecker S."/>
            <person name="Lage O.M."/>
            <person name="Pohl T."/>
            <person name="Merkel B.J."/>
            <person name="Hornburger P."/>
            <person name="Mueller R.-W."/>
            <person name="Bruemmer F."/>
            <person name="Labrenz M."/>
            <person name="Spormann A.M."/>
            <person name="Op Den Camp H."/>
            <person name="Overmann J."/>
            <person name="Amann R."/>
            <person name="Jetten M.S.M."/>
            <person name="Mascher T."/>
            <person name="Medema M.H."/>
            <person name="Devos D.P."/>
            <person name="Kaster A.-K."/>
            <person name="Ovreas L."/>
            <person name="Rohde M."/>
            <person name="Galperin M.Y."/>
            <person name="Jogler C."/>
        </authorList>
    </citation>
    <scope>NUCLEOTIDE SEQUENCE [LARGE SCALE GENOMIC DNA]</scope>
    <source>
        <strain evidence="6 7">Pan54</strain>
    </source>
</reference>
<dbReference type="GO" id="GO:0004519">
    <property type="term" value="F:endonuclease activity"/>
    <property type="evidence" value="ECO:0007669"/>
    <property type="project" value="UniProtKB-KW"/>
</dbReference>
<evidence type="ECO:0000256" key="3">
    <source>
        <dbReference type="ARBA" id="ARBA00038412"/>
    </source>
</evidence>
<dbReference type="GO" id="GO:0008270">
    <property type="term" value="F:zinc ion binding"/>
    <property type="evidence" value="ECO:0007669"/>
    <property type="project" value="InterPro"/>
</dbReference>
<gene>
    <name evidence="6" type="ORF">Pan54_50160</name>
</gene>
<dbReference type="GO" id="GO:0005829">
    <property type="term" value="C:cytosol"/>
    <property type="evidence" value="ECO:0007669"/>
    <property type="project" value="TreeGrafter"/>
</dbReference>
<dbReference type="InterPro" id="IPR003615">
    <property type="entry name" value="HNH_nuc"/>
</dbReference>
<dbReference type="RefSeq" id="WP_146505981.1">
    <property type="nucleotide sequence ID" value="NZ_SJPG01000001.1"/>
</dbReference>
<dbReference type="SMART" id="SM00507">
    <property type="entry name" value="HNHc"/>
    <property type="match status" value="1"/>
</dbReference>
<dbReference type="EMBL" id="SJPG01000001">
    <property type="protein sequence ID" value="TWT64255.1"/>
    <property type="molecule type" value="Genomic_DNA"/>
</dbReference>
<evidence type="ECO:0000256" key="2">
    <source>
        <dbReference type="ARBA" id="ARBA00022801"/>
    </source>
</evidence>
<dbReference type="OrthoDB" id="9779761at2"/>
<organism evidence="6 7">
    <name type="scientific">Rubinisphaera italica</name>
    <dbReference type="NCBI Taxonomy" id="2527969"/>
    <lineage>
        <taxon>Bacteria</taxon>
        <taxon>Pseudomonadati</taxon>
        <taxon>Planctomycetota</taxon>
        <taxon>Planctomycetia</taxon>
        <taxon>Planctomycetales</taxon>
        <taxon>Planctomycetaceae</taxon>
        <taxon>Rubinisphaera</taxon>
    </lineage>
</organism>
<comment type="caution">
    <text evidence="6">The sequence shown here is derived from an EMBL/GenBank/DDBJ whole genome shotgun (WGS) entry which is preliminary data.</text>
</comment>
<evidence type="ECO:0000256" key="1">
    <source>
        <dbReference type="ARBA" id="ARBA00022722"/>
    </source>
</evidence>
<keyword evidence="1" id="KW-0540">Nuclease</keyword>
<dbReference type="Gene3D" id="1.10.30.50">
    <property type="match status" value="1"/>
</dbReference>
<evidence type="ECO:0000259" key="5">
    <source>
        <dbReference type="SMART" id="SM00507"/>
    </source>
</evidence>
<evidence type="ECO:0000313" key="6">
    <source>
        <dbReference type="EMBL" id="TWT64255.1"/>
    </source>
</evidence>
<dbReference type="GO" id="GO:0003676">
    <property type="term" value="F:nucleic acid binding"/>
    <property type="evidence" value="ECO:0007669"/>
    <property type="project" value="InterPro"/>
</dbReference>
<sequence length="134" mass="15804">MAKGLNFEHKRITKIVIRKPVKERPVDQQQRQKLYKSARWKKVRLIQLRSYPLCNRCTNAGRAGQPARQVHHIISIEEDIEKAFDLDNLESLCDSCHQLVENEIRRIRKFEDVKIDPETGLRIVDTEEEKEGNE</sequence>
<dbReference type="Proteomes" id="UP000316095">
    <property type="component" value="Unassembled WGS sequence"/>
</dbReference>
<dbReference type="PANTHER" id="PTHR41286:SF1">
    <property type="entry name" value="HNH NUCLEASE YAJD-RELATED"/>
    <property type="match status" value="1"/>
</dbReference>
<evidence type="ECO:0000256" key="4">
    <source>
        <dbReference type="ARBA" id="ARBA00040194"/>
    </source>
</evidence>
<feature type="domain" description="HNH nuclease" evidence="5">
    <location>
        <begin position="42"/>
        <end position="98"/>
    </location>
</feature>
<dbReference type="Pfam" id="PF01844">
    <property type="entry name" value="HNH"/>
    <property type="match status" value="1"/>
</dbReference>
<name>A0A5C5XQB0_9PLAN</name>
<accession>A0A5C5XQB0</accession>
<proteinExistence type="inferred from homology"/>
<dbReference type="CDD" id="cd00085">
    <property type="entry name" value="HNHc"/>
    <property type="match status" value="1"/>
</dbReference>
<keyword evidence="7" id="KW-1185">Reference proteome</keyword>
<evidence type="ECO:0000313" key="7">
    <source>
        <dbReference type="Proteomes" id="UP000316095"/>
    </source>
</evidence>
<dbReference type="GO" id="GO:0016787">
    <property type="term" value="F:hydrolase activity"/>
    <property type="evidence" value="ECO:0007669"/>
    <property type="project" value="UniProtKB-KW"/>
</dbReference>